<evidence type="ECO:0000313" key="1">
    <source>
        <dbReference type="EMBL" id="CDW48477.1"/>
    </source>
</evidence>
<reference evidence="1" key="1">
    <citation type="submission" date="2014-05" db="EMBL/GenBank/DDBJ databases">
        <authorList>
            <person name="Chronopoulou M."/>
        </authorList>
    </citation>
    <scope>NUCLEOTIDE SEQUENCE</scope>
    <source>
        <tissue evidence="1">Whole organism</tissue>
    </source>
</reference>
<organism evidence="1">
    <name type="scientific">Lepeophtheirus salmonis</name>
    <name type="common">Salmon louse</name>
    <name type="synonym">Caligus salmonis</name>
    <dbReference type="NCBI Taxonomy" id="72036"/>
    <lineage>
        <taxon>Eukaryota</taxon>
        <taxon>Metazoa</taxon>
        <taxon>Ecdysozoa</taxon>
        <taxon>Arthropoda</taxon>
        <taxon>Crustacea</taxon>
        <taxon>Multicrustacea</taxon>
        <taxon>Hexanauplia</taxon>
        <taxon>Copepoda</taxon>
        <taxon>Siphonostomatoida</taxon>
        <taxon>Caligidae</taxon>
        <taxon>Lepeophtheirus</taxon>
    </lineage>
</organism>
<proteinExistence type="predicted"/>
<accession>A0A0K2VE72</accession>
<protein>
    <submittedName>
        <fullName evidence="1">Uncharacterized protein</fullName>
    </submittedName>
</protein>
<dbReference type="AlphaFoldDB" id="A0A0K2VE72"/>
<sequence length="37" mass="4301">MQEWTGPRLEHTALHSSVLNKDRHNYSCEGPYLFGLI</sequence>
<dbReference type="EMBL" id="HACA01031116">
    <property type="protein sequence ID" value="CDW48477.1"/>
    <property type="molecule type" value="Transcribed_RNA"/>
</dbReference>
<name>A0A0K2VE72_LEPSM</name>